<dbReference type="NCBIfam" id="TIGR02174">
    <property type="entry name" value="CXXU_selWTH"/>
    <property type="match status" value="1"/>
</dbReference>
<comment type="caution">
    <text evidence="3">The sequence shown here is derived from an EMBL/GenBank/DDBJ whole genome shotgun (WGS) entry which is preliminary data.</text>
</comment>
<dbReference type="Gene3D" id="3.40.30.10">
    <property type="entry name" value="Glutaredoxin"/>
    <property type="match status" value="1"/>
</dbReference>
<dbReference type="InterPro" id="IPR012348">
    <property type="entry name" value="RNR-like"/>
</dbReference>
<gene>
    <name evidence="3" type="ORF">CM19_03975</name>
</gene>
<dbReference type="InterPro" id="IPR011017">
    <property type="entry name" value="TRASH_dom"/>
</dbReference>
<keyword evidence="4" id="KW-1185">Reference proteome</keyword>
<evidence type="ECO:0000259" key="2">
    <source>
        <dbReference type="SMART" id="SM00746"/>
    </source>
</evidence>
<dbReference type="Gene3D" id="1.10.620.20">
    <property type="entry name" value="Ribonucleotide Reductase, subunit A"/>
    <property type="match status" value="1"/>
</dbReference>
<dbReference type="InterPro" id="IPR007029">
    <property type="entry name" value="YHS_dom"/>
</dbReference>
<protein>
    <recommendedName>
        <fullName evidence="2">TRASH domain-containing protein</fullName>
    </recommendedName>
</protein>
<name>A0A031LT12_9CREN</name>
<dbReference type="SUPFAM" id="SSF52833">
    <property type="entry name" value="Thioredoxin-like"/>
    <property type="match status" value="1"/>
</dbReference>
<dbReference type="SMART" id="SM00746">
    <property type="entry name" value="TRASH"/>
    <property type="match status" value="1"/>
</dbReference>
<dbReference type="Pfam" id="PF04945">
    <property type="entry name" value="YHS"/>
    <property type="match status" value="1"/>
</dbReference>
<feature type="domain" description="TRASH" evidence="2">
    <location>
        <begin position="3"/>
        <end position="39"/>
    </location>
</feature>
<dbReference type="SUPFAM" id="SSF47240">
    <property type="entry name" value="Ferritin-like"/>
    <property type="match status" value="1"/>
</dbReference>
<dbReference type="EMBL" id="JFZT01000021">
    <property type="protein sequence ID" value="EZQ10594.1"/>
    <property type="molecule type" value="Genomic_DNA"/>
</dbReference>
<evidence type="ECO:0000256" key="1">
    <source>
        <dbReference type="ARBA" id="ARBA00023284"/>
    </source>
</evidence>
<organism evidence="3 4">
    <name type="scientific">Candidatus Acidianus copahuensis</name>
    <dbReference type="NCBI Taxonomy" id="1160895"/>
    <lineage>
        <taxon>Archaea</taxon>
        <taxon>Thermoproteota</taxon>
        <taxon>Thermoprotei</taxon>
        <taxon>Sulfolobales</taxon>
        <taxon>Sulfolobaceae</taxon>
        <taxon>Acidianus</taxon>
    </lineage>
</organism>
<dbReference type="InterPro" id="IPR009078">
    <property type="entry name" value="Ferritin-like_SF"/>
</dbReference>
<dbReference type="GO" id="GO:0016491">
    <property type="term" value="F:oxidoreductase activity"/>
    <property type="evidence" value="ECO:0007669"/>
    <property type="project" value="InterPro"/>
</dbReference>
<reference evidence="3 4" key="1">
    <citation type="submission" date="2014-03" db="EMBL/GenBank/DDBJ databases">
        <title>Draft genome sequence of the novel thermoacidophilic archaea Acidianus copahuensis ALE1 strain, isolated from Copahue volcanic area in Neuquen Argentina.</title>
        <authorList>
            <person name="Urbieta M.S."/>
            <person name="Rascovan N."/>
            <person name="Castro C."/>
            <person name="Revale S."/>
            <person name="Giaveno M.A."/>
            <person name="Vazquez M.P."/>
            <person name="Donati E.R."/>
        </authorList>
    </citation>
    <scope>NUCLEOTIDE SEQUENCE [LARGE SCALE GENOMIC DNA]</scope>
    <source>
        <strain evidence="3 4">ALE1</strain>
    </source>
</reference>
<evidence type="ECO:0000313" key="4">
    <source>
        <dbReference type="Proteomes" id="UP000024332"/>
    </source>
</evidence>
<proteinExistence type="predicted"/>
<dbReference type="RefSeq" id="WP_048099100.1">
    <property type="nucleotide sequence ID" value="NZ_JFZT01000021.1"/>
</dbReference>
<evidence type="ECO:0000313" key="3">
    <source>
        <dbReference type="EMBL" id="EZQ10594.1"/>
    </source>
</evidence>
<dbReference type="InterPro" id="IPR036249">
    <property type="entry name" value="Thioredoxin-like_sf"/>
</dbReference>
<sequence>MIDPVCKMEVEVSDLKLDYNGKTYYFCSTDCLNEFRESPEKYINKKEELQRRVNIRIVYCRPCKYLDRALNLSKDLLSYFEEADVTLVQGNRGIFDVYVDGNLIFSRFKEGRFPESEEILKEVSKKIKENKEN</sequence>
<dbReference type="Proteomes" id="UP000024332">
    <property type="component" value="Unassembled WGS sequence"/>
</dbReference>
<dbReference type="InterPro" id="IPR011893">
    <property type="entry name" value="Selenoprotein_Rdx-typ"/>
</dbReference>
<dbReference type="Pfam" id="PF10262">
    <property type="entry name" value="Rdx"/>
    <property type="match status" value="1"/>
</dbReference>
<dbReference type="AlphaFoldDB" id="A0A031LT12"/>
<keyword evidence="1" id="KW-0676">Redox-active center</keyword>
<accession>A0A031LT12</accession>